<evidence type="ECO:0000313" key="23">
    <source>
        <dbReference type="Proteomes" id="UP000283087"/>
    </source>
</evidence>
<keyword evidence="3" id="KW-1003">Cell membrane</keyword>
<dbReference type="Proteomes" id="UP000283087">
    <property type="component" value="Unassembled WGS sequence"/>
</dbReference>
<feature type="transmembrane region" description="Helical" evidence="19">
    <location>
        <begin position="211"/>
        <end position="229"/>
    </location>
</feature>
<protein>
    <recommendedName>
        <fullName evidence="16 18">Prepilin leader peptidase/N-methyltransferase</fullName>
        <ecNumber evidence="18">2.1.1.-</ecNumber>
        <ecNumber evidence="15 18">3.4.23.43</ecNumber>
    </recommendedName>
</protein>
<evidence type="ECO:0000256" key="10">
    <source>
        <dbReference type="ARBA" id="ARBA00022801"/>
    </source>
</evidence>
<keyword evidence="6 18" id="KW-0645">Protease</keyword>
<comment type="function">
    <text evidence="18">Plays an essential role in type IV pili and type II pseudopili formation by proteolytically removing the leader sequence from substrate proteins and subsequently monomethylating the alpha-amino group of the newly exposed N-terminal phenylalanine.</text>
</comment>
<dbReference type="PRINTS" id="PR00864">
    <property type="entry name" value="PREPILNPTASE"/>
</dbReference>
<evidence type="ECO:0000256" key="7">
    <source>
        <dbReference type="ARBA" id="ARBA00022679"/>
    </source>
</evidence>
<dbReference type="InterPro" id="IPR000045">
    <property type="entry name" value="Prepilin_IV_endopep_pep"/>
</dbReference>
<dbReference type="OrthoDB" id="9789291at2"/>
<reference evidence="22 23" key="1">
    <citation type="submission" date="2018-11" db="EMBL/GenBank/DDBJ databases">
        <title>The draft genome sequence of Amphritea opalescens ANRC-JH13T.</title>
        <authorList>
            <person name="Fang Z."/>
            <person name="Zhang Y."/>
            <person name="Han X."/>
        </authorList>
    </citation>
    <scope>NUCLEOTIDE SEQUENCE [LARGE SCALE GENOMIC DNA]</scope>
    <source>
        <strain evidence="22 23">ANRC-JH13</strain>
    </source>
</reference>
<evidence type="ECO:0000256" key="18">
    <source>
        <dbReference type="RuleBase" id="RU003794"/>
    </source>
</evidence>
<dbReference type="GO" id="GO:0008168">
    <property type="term" value="F:methyltransferase activity"/>
    <property type="evidence" value="ECO:0007669"/>
    <property type="project" value="UniProtKB-KW"/>
</dbReference>
<keyword evidence="12 19" id="KW-0472">Membrane</keyword>
<evidence type="ECO:0000313" key="22">
    <source>
        <dbReference type="EMBL" id="RTE65256.1"/>
    </source>
</evidence>
<keyword evidence="7 18" id="KW-0808">Transferase</keyword>
<evidence type="ECO:0000256" key="19">
    <source>
        <dbReference type="SAM" id="Phobius"/>
    </source>
</evidence>
<evidence type="ECO:0000256" key="8">
    <source>
        <dbReference type="ARBA" id="ARBA00022691"/>
    </source>
</evidence>
<evidence type="ECO:0000256" key="1">
    <source>
        <dbReference type="ARBA" id="ARBA00004429"/>
    </source>
</evidence>
<dbReference type="FunFam" id="1.20.120.1220:FF:000001">
    <property type="entry name" value="Type 4 prepilin-like proteins leader peptide-processing enzyme"/>
    <property type="match status" value="1"/>
</dbReference>
<keyword evidence="8" id="KW-0949">S-adenosyl-L-methionine</keyword>
<name>A0A430KP63_9GAMM</name>
<evidence type="ECO:0000256" key="16">
    <source>
        <dbReference type="ARBA" id="ARBA00071870"/>
    </source>
</evidence>
<evidence type="ECO:0000256" key="5">
    <source>
        <dbReference type="ARBA" id="ARBA00022603"/>
    </source>
</evidence>
<accession>A0A430KP63</accession>
<comment type="catalytic activity">
    <reaction evidence="14 18">
        <text>Typically cleaves a -Gly-|-Phe- bond to release an N-terminal, basic peptide of 5-8 residues from type IV prepilin, and then N-methylates the new N-terminal amino group, the methyl donor being S-adenosyl-L-methionine.</text>
        <dbReference type="EC" id="3.4.23.43"/>
    </reaction>
</comment>
<feature type="transmembrane region" description="Helical" evidence="19">
    <location>
        <begin position="291"/>
        <end position="313"/>
    </location>
</feature>
<keyword evidence="4" id="KW-0997">Cell inner membrane</keyword>
<dbReference type="InterPro" id="IPR050882">
    <property type="entry name" value="Prepilin_peptidase/N-MTase"/>
</dbReference>
<organism evidence="22 23">
    <name type="scientific">Amphritea opalescens</name>
    <dbReference type="NCBI Taxonomy" id="2490544"/>
    <lineage>
        <taxon>Bacteria</taxon>
        <taxon>Pseudomonadati</taxon>
        <taxon>Pseudomonadota</taxon>
        <taxon>Gammaproteobacteria</taxon>
        <taxon>Oceanospirillales</taxon>
        <taxon>Oceanospirillaceae</taxon>
        <taxon>Amphritea</taxon>
    </lineage>
</organism>
<keyword evidence="5 18" id="KW-0489">Methyltransferase</keyword>
<keyword evidence="10 18" id="KW-0378">Hydrolase</keyword>
<evidence type="ECO:0000256" key="9">
    <source>
        <dbReference type="ARBA" id="ARBA00022692"/>
    </source>
</evidence>
<evidence type="ECO:0000256" key="3">
    <source>
        <dbReference type="ARBA" id="ARBA00022475"/>
    </source>
</evidence>
<dbReference type="Pfam" id="PF06750">
    <property type="entry name" value="A24_N_bact"/>
    <property type="match status" value="1"/>
</dbReference>
<dbReference type="GO" id="GO:0005886">
    <property type="term" value="C:plasma membrane"/>
    <property type="evidence" value="ECO:0007669"/>
    <property type="project" value="UniProtKB-SubCell"/>
</dbReference>
<keyword evidence="13 18" id="KW-0511">Multifunctional enzyme</keyword>
<dbReference type="EMBL" id="RQXW01000012">
    <property type="protein sequence ID" value="RTE65256.1"/>
    <property type="molecule type" value="Genomic_DNA"/>
</dbReference>
<evidence type="ECO:0000256" key="6">
    <source>
        <dbReference type="ARBA" id="ARBA00022670"/>
    </source>
</evidence>
<sequence>MPMYEIIAATPWLAIALTAVFSLLIGSFLNVVIYRLPLMMEREWQQMAEDAAATENHAILVQSSATDQPLSSIEPSDASEQPANNDATEAFNLSQPASTCPHCGHLIRWYENIPLISYFLILRGRCSGCQKPISLRYPLIELTTATISAFLVYQFGFNPAAFAIVFFSWCLITLTAIDIDHQLLPDKITLPLLWIGLILNSFDYFTSLPSALWGAVLGYLSLWSVYWLFKLITGKEGMGYGDFKLLAALGAWAGAEMLPLIILASSLIGAIIGGLMIVIRRQGSQTPMPFGPYLAGAGWIALLWGDNLTAWYLQLLNL</sequence>
<evidence type="ECO:0000256" key="13">
    <source>
        <dbReference type="ARBA" id="ARBA00023268"/>
    </source>
</evidence>
<keyword evidence="11 19" id="KW-1133">Transmembrane helix</keyword>
<evidence type="ECO:0000259" key="20">
    <source>
        <dbReference type="Pfam" id="PF01478"/>
    </source>
</evidence>
<evidence type="ECO:0000256" key="14">
    <source>
        <dbReference type="ARBA" id="ARBA00050401"/>
    </source>
</evidence>
<dbReference type="GO" id="GO:0006465">
    <property type="term" value="P:signal peptide processing"/>
    <property type="evidence" value="ECO:0007669"/>
    <property type="project" value="TreeGrafter"/>
</dbReference>
<dbReference type="GO" id="GO:0032259">
    <property type="term" value="P:methylation"/>
    <property type="evidence" value="ECO:0007669"/>
    <property type="project" value="UniProtKB-KW"/>
</dbReference>
<evidence type="ECO:0000259" key="21">
    <source>
        <dbReference type="Pfam" id="PF06750"/>
    </source>
</evidence>
<comment type="subcellular location">
    <subcellularLocation>
        <location evidence="1">Cell inner membrane</location>
        <topology evidence="1">Multi-pass membrane protein</topology>
    </subcellularLocation>
    <subcellularLocation>
        <location evidence="18">Cell membrane</location>
        <topology evidence="18">Multi-pass membrane protein</topology>
    </subcellularLocation>
</comment>
<dbReference type="Pfam" id="PF01478">
    <property type="entry name" value="Peptidase_A24"/>
    <property type="match status" value="1"/>
</dbReference>
<feature type="domain" description="Prepilin type IV endopeptidase peptidase" evidence="20">
    <location>
        <begin position="166"/>
        <end position="273"/>
    </location>
</feature>
<keyword evidence="9 18" id="KW-0812">Transmembrane</keyword>
<evidence type="ECO:0000256" key="12">
    <source>
        <dbReference type="ARBA" id="ARBA00023136"/>
    </source>
</evidence>
<dbReference type="AlphaFoldDB" id="A0A430KP63"/>
<dbReference type="GO" id="GO:0004190">
    <property type="term" value="F:aspartic-type endopeptidase activity"/>
    <property type="evidence" value="ECO:0007669"/>
    <property type="project" value="UniProtKB-EC"/>
</dbReference>
<keyword evidence="23" id="KW-1185">Reference proteome</keyword>
<dbReference type="EC" id="3.4.23.43" evidence="15 18"/>
<feature type="transmembrane region" description="Helical" evidence="19">
    <location>
        <begin position="12"/>
        <end position="34"/>
    </location>
</feature>
<comment type="caution">
    <text evidence="22">The sequence shown here is derived from an EMBL/GenBank/DDBJ whole genome shotgun (WGS) entry which is preliminary data.</text>
</comment>
<evidence type="ECO:0000256" key="4">
    <source>
        <dbReference type="ARBA" id="ARBA00022519"/>
    </source>
</evidence>
<gene>
    <name evidence="22" type="ORF">EH243_13085</name>
</gene>
<feature type="transmembrane region" description="Helical" evidence="19">
    <location>
        <begin position="261"/>
        <end position="279"/>
    </location>
</feature>
<feature type="transmembrane region" description="Helical" evidence="19">
    <location>
        <begin position="159"/>
        <end position="176"/>
    </location>
</feature>
<dbReference type="PANTHER" id="PTHR30487:SF0">
    <property type="entry name" value="PREPILIN LEADER PEPTIDASE_N-METHYLTRANSFERASE-RELATED"/>
    <property type="match status" value="1"/>
</dbReference>
<evidence type="ECO:0000256" key="17">
    <source>
        <dbReference type="RuleBase" id="RU003793"/>
    </source>
</evidence>
<proteinExistence type="inferred from homology"/>
<comment type="similarity">
    <text evidence="2 17">Belongs to the peptidase A24 family.</text>
</comment>
<dbReference type="EC" id="2.1.1.-" evidence="18"/>
<evidence type="ECO:0000256" key="11">
    <source>
        <dbReference type="ARBA" id="ARBA00022989"/>
    </source>
</evidence>
<dbReference type="PANTHER" id="PTHR30487">
    <property type="entry name" value="TYPE 4 PREPILIN-LIKE PROTEINS LEADER PEPTIDE-PROCESSING ENZYME"/>
    <property type="match status" value="1"/>
</dbReference>
<evidence type="ECO:0000256" key="15">
    <source>
        <dbReference type="ARBA" id="ARBA00067082"/>
    </source>
</evidence>
<evidence type="ECO:0000256" key="2">
    <source>
        <dbReference type="ARBA" id="ARBA00005801"/>
    </source>
</evidence>
<dbReference type="InterPro" id="IPR014032">
    <property type="entry name" value="Peptidase_A24A_bac"/>
</dbReference>
<dbReference type="InterPro" id="IPR010627">
    <property type="entry name" value="Prepilin_pept_A24_N"/>
</dbReference>
<feature type="domain" description="Prepilin peptidase A24 N-terminal" evidence="21">
    <location>
        <begin position="20"/>
        <end position="155"/>
    </location>
</feature>
<dbReference type="Gene3D" id="1.20.120.1220">
    <property type="match status" value="1"/>
</dbReference>